<protein>
    <submittedName>
        <fullName evidence="2">Uncharacterized protein</fullName>
    </submittedName>
</protein>
<name>A0ABW6WF49_9ACTN</name>
<feature type="transmembrane region" description="Helical" evidence="1">
    <location>
        <begin position="21"/>
        <end position="39"/>
    </location>
</feature>
<keyword evidence="1" id="KW-0472">Membrane</keyword>
<keyword evidence="3" id="KW-1185">Reference proteome</keyword>
<dbReference type="EMBL" id="JBIAZU010000002">
    <property type="protein sequence ID" value="MFF5290821.1"/>
    <property type="molecule type" value="Genomic_DNA"/>
</dbReference>
<dbReference type="RefSeq" id="WP_157295464.1">
    <property type="nucleotide sequence ID" value="NZ_JBIAZU010000002.1"/>
</dbReference>
<gene>
    <name evidence="2" type="ORF">ACFY35_15355</name>
</gene>
<reference evidence="2 3" key="1">
    <citation type="submission" date="2024-10" db="EMBL/GenBank/DDBJ databases">
        <title>The Natural Products Discovery Center: Release of the First 8490 Sequenced Strains for Exploring Actinobacteria Biosynthetic Diversity.</title>
        <authorList>
            <person name="Kalkreuter E."/>
            <person name="Kautsar S.A."/>
            <person name="Yang D."/>
            <person name="Bader C.D."/>
            <person name="Teijaro C.N."/>
            <person name="Fluegel L."/>
            <person name="Davis C.M."/>
            <person name="Simpson J.R."/>
            <person name="Lauterbach L."/>
            <person name="Steele A.D."/>
            <person name="Gui C."/>
            <person name="Meng S."/>
            <person name="Li G."/>
            <person name="Viehrig K."/>
            <person name="Ye F."/>
            <person name="Su P."/>
            <person name="Kiefer A.F."/>
            <person name="Nichols A."/>
            <person name="Cepeda A.J."/>
            <person name="Yan W."/>
            <person name="Fan B."/>
            <person name="Jiang Y."/>
            <person name="Adhikari A."/>
            <person name="Zheng C.-J."/>
            <person name="Schuster L."/>
            <person name="Cowan T.M."/>
            <person name="Smanski M.J."/>
            <person name="Chevrette M.G."/>
            <person name="De Carvalho L.P.S."/>
            <person name="Shen B."/>
        </authorList>
    </citation>
    <scope>NUCLEOTIDE SEQUENCE [LARGE SCALE GENOMIC DNA]</scope>
    <source>
        <strain evidence="2 3">NPDC000087</strain>
    </source>
</reference>
<organism evidence="2 3">
    <name type="scientific">Paractinoplanes globisporus</name>
    <dbReference type="NCBI Taxonomy" id="113565"/>
    <lineage>
        <taxon>Bacteria</taxon>
        <taxon>Bacillati</taxon>
        <taxon>Actinomycetota</taxon>
        <taxon>Actinomycetes</taxon>
        <taxon>Micromonosporales</taxon>
        <taxon>Micromonosporaceae</taxon>
        <taxon>Paractinoplanes</taxon>
    </lineage>
</organism>
<feature type="transmembrane region" description="Helical" evidence="1">
    <location>
        <begin position="45"/>
        <end position="63"/>
    </location>
</feature>
<sequence length="133" mass="14213">MVERVQVDALTPEATTRWDQRGMAALAVVYVVVQYLMTTGHHDEAGTGATAVVYGVVLATPLLARRATTFAVACGIVAALVLLAGIVYWTYLPAALPLLLAMIRIPERWAPFATPVLLALMTELLATGAYLTT</sequence>
<accession>A0ABW6WF49</accession>
<evidence type="ECO:0000256" key="1">
    <source>
        <dbReference type="SAM" id="Phobius"/>
    </source>
</evidence>
<feature type="transmembrane region" description="Helical" evidence="1">
    <location>
        <begin position="70"/>
        <end position="92"/>
    </location>
</feature>
<dbReference type="Proteomes" id="UP001602245">
    <property type="component" value="Unassembled WGS sequence"/>
</dbReference>
<keyword evidence="1" id="KW-1133">Transmembrane helix</keyword>
<keyword evidence="1" id="KW-0812">Transmembrane</keyword>
<evidence type="ECO:0000313" key="2">
    <source>
        <dbReference type="EMBL" id="MFF5290821.1"/>
    </source>
</evidence>
<comment type="caution">
    <text evidence="2">The sequence shown here is derived from an EMBL/GenBank/DDBJ whole genome shotgun (WGS) entry which is preliminary data.</text>
</comment>
<feature type="transmembrane region" description="Helical" evidence="1">
    <location>
        <begin position="112"/>
        <end position="131"/>
    </location>
</feature>
<evidence type="ECO:0000313" key="3">
    <source>
        <dbReference type="Proteomes" id="UP001602245"/>
    </source>
</evidence>
<proteinExistence type="predicted"/>